<organism evidence="1 2">
    <name type="scientific">Fictibacillus macauensis ZFHKF-1</name>
    <dbReference type="NCBI Taxonomy" id="1196324"/>
    <lineage>
        <taxon>Bacteria</taxon>
        <taxon>Bacillati</taxon>
        <taxon>Bacillota</taxon>
        <taxon>Bacilli</taxon>
        <taxon>Bacillales</taxon>
        <taxon>Fictibacillaceae</taxon>
        <taxon>Fictibacillus</taxon>
    </lineage>
</organism>
<dbReference type="AlphaFoldDB" id="I8UA83"/>
<reference evidence="1 2" key="1">
    <citation type="journal article" date="2012" name="J. Bacteriol.">
        <title>Genome of Bacillus macauensis ZFHKF-1, a Long-Chain-Forming Bacterium.</title>
        <authorList>
            <person name="Cai L."/>
            <person name="Zhang T."/>
        </authorList>
    </citation>
    <scope>NUCLEOTIDE SEQUENCE [LARGE SCALE GENOMIC DNA]</scope>
    <source>
        <strain evidence="1 2">ZFHKF-1</strain>
    </source>
</reference>
<gene>
    <name evidence="1" type="ORF">A374_18544</name>
</gene>
<dbReference type="STRING" id="1196324.A374_18544"/>
<proteinExistence type="predicted"/>
<protein>
    <submittedName>
        <fullName evidence="1">Pyruvate/2-oxoglutarate dehydrogenase complex dehydrogenase (E1) component eukaryotic type beta subunit</fullName>
    </submittedName>
</protein>
<dbReference type="PATRIC" id="fig|1196324.3.peg.3779"/>
<comment type="caution">
    <text evidence="1">The sequence shown here is derived from an EMBL/GenBank/DDBJ whole genome shotgun (WGS) entry which is preliminary data.</text>
</comment>
<dbReference type="RefSeq" id="WP_007203776.1">
    <property type="nucleotide sequence ID" value="NZ_AKKV01000043.1"/>
</dbReference>
<sequence>MLDIIANGSGWNDTPNPLTMLVKKLQEKPLDPIYEAMGNFIVKITESESHSDFRYRGCTRFVGHFATIPYVFNIVTDEKVVIEQLAKAIRMNQQRLDYEALKNHTNF</sequence>
<evidence type="ECO:0000313" key="2">
    <source>
        <dbReference type="Proteomes" id="UP000004080"/>
    </source>
</evidence>
<dbReference type="Proteomes" id="UP000004080">
    <property type="component" value="Unassembled WGS sequence"/>
</dbReference>
<dbReference type="EMBL" id="AKKV01000043">
    <property type="protein sequence ID" value="EIT83855.1"/>
    <property type="molecule type" value="Genomic_DNA"/>
</dbReference>
<accession>I8UA83</accession>
<keyword evidence="2" id="KW-1185">Reference proteome</keyword>
<evidence type="ECO:0000313" key="1">
    <source>
        <dbReference type="EMBL" id="EIT83855.1"/>
    </source>
</evidence>
<dbReference type="OrthoDB" id="2886357at2"/>
<name>I8UA83_9BACL</name>
<keyword evidence="1" id="KW-0670">Pyruvate</keyword>